<dbReference type="GO" id="GO:0003677">
    <property type="term" value="F:DNA binding"/>
    <property type="evidence" value="ECO:0007669"/>
    <property type="project" value="UniProtKB-KW"/>
</dbReference>
<evidence type="ECO:0000313" key="11">
    <source>
        <dbReference type="EMBL" id="KAA6339858.1"/>
    </source>
</evidence>
<name>A0A5J4S285_9ZZZZ</name>
<feature type="region of interest" description="Disordered" evidence="9">
    <location>
        <begin position="87"/>
        <end position="115"/>
    </location>
</feature>
<dbReference type="InterPro" id="IPR017985">
    <property type="entry name" value="MeTrfase_CN4_CS"/>
</dbReference>
<sequence>MKLNEIYIGDALAVLSTLPDKSVNCCITSPPYYGLRDYGVSGQIGQEETPEEYIKKLVDIFREIHRVLVADGVLWLNIGDCYWRGKGRNGERTNEQQQERYTKRQSINRGCSNTGTKNTITAQNGKHEVIKPKDLIGIPWMLAFALRTSGWYLRQEIIWHKPNPMPESVRDRCTKSHESIFLFTKSPRYYFDHEAIMEPAKYDGRKDTRAKGSHKYAQPGITGLKPQTFAARGHERWTIRDGMYLRNKRSVWTVATKPLREEHFAPYPEQLITDCIKAGCPENGIVIDPFFGSGTTGIVSRKLNRNYVGIELNPAYVRMARKRLNAVFNTV</sequence>
<dbReference type="InterPro" id="IPR029063">
    <property type="entry name" value="SAM-dependent_MTases_sf"/>
</dbReference>
<dbReference type="GO" id="GO:0015667">
    <property type="term" value="F:site-specific DNA-methyltransferase (cytosine-N4-specific) activity"/>
    <property type="evidence" value="ECO:0007669"/>
    <property type="project" value="UniProtKB-EC"/>
</dbReference>
<feature type="compositionally biased region" description="Basic and acidic residues" evidence="9">
    <location>
        <begin position="88"/>
        <end position="102"/>
    </location>
</feature>
<dbReference type="GO" id="GO:0032259">
    <property type="term" value="P:methylation"/>
    <property type="evidence" value="ECO:0007669"/>
    <property type="project" value="UniProtKB-KW"/>
</dbReference>
<keyword evidence="4 11" id="KW-0808">Transferase</keyword>
<comment type="catalytic activity">
    <reaction evidence="8">
        <text>a 2'-deoxycytidine in DNA + S-adenosyl-L-methionine = an N(4)-methyl-2'-deoxycytidine in DNA + S-adenosyl-L-homocysteine + H(+)</text>
        <dbReference type="Rhea" id="RHEA:16857"/>
        <dbReference type="Rhea" id="RHEA-COMP:11369"/>
        <dbReference type="Rhea" id="RHEA-COMP:13674"/>
        <dbReference type="ChEBI" id="CHEBI:15378"/>
        <dbReference type="ChEBI" id="CHEBI:57856"/>
        <dbReference type="ChEBI" id="CHEBI:59789"/>
        <dbReference type="ChEBI" id="CHEBI:85452"/>
        <dbReference type="ChEBI" id="CHEBI:137933"/>
        <dbReference type="EC" id="2.1.1.113"/>
    </reaction>
</comment>
<evidence type="ECO:0000256" key="1">
    <source>
        <dbReference type="ARBA" id="ARBA00010203"/>
    </source>
</evidence>
<evidence type="ECO:0000256" key="9">
    <source>
        <dbReference type="SAM" id="MobiDB-lite"/>
    </source>
</evidence>
<dbReference type="SUPFAM" id="SSF53335">
    <property type="entry name" value="S-adenosyl-L-methionine-dependent methyltransferases"/>
    <property type="match status" value="1"/>
</dbReference>
<comment type="caution">
    <text evidence="11">The sequence shown here is derived from an EMBL/GenBank/DDBJ whole genome shotgun (WGS) entry which is preliminary data.</text>
</comment>
<dbReference type="PRINTS" id="PR00508">
    <property type="entry name" value="S21N4MTFRASE"/>
</dbReference>
<dbReference type="Pfam" id="PF01555">
    <property type="entry name" value="N6_N4_Mtase"/>
    <property type="match status" value="1"/>
</dbReference>
<organism evidence="11">
    <name type="scientific">termite gut metagenome</name>
    <dbReference type="NCBI Taxonomy" id="433724"/>
    <lineage>
        <taxon>unclassified sequences</taxon>
        <taxon>metagenomes</taxon>
        <taxon>organismal metagenomes</taxon>
    </lineage>
</organism>
<dbReference type="GO" id="GO:0008170">
    <property type="term" value="F:N-methyltransferase activity"/>
    <property type="evidence" value="ECO:0007669"/>
    <property type="project" value="InterPro"/>
</dbReference>
<keyword evidence="7" id="KW-0238">DNA-binding</keyword>
<dbReference type="InterPro" id="IPR001091">
    <property type="entry name" value="RM_Methyltransferase"/>
</dbReference>
<accession>A0A5J4S285</accession>
<dbReference type="EMBL" id="SNRY01000502">
    <property type="protein sequence ID" value="KAA6339858.1"/>
    <property type="molecule type" value="Genomic_DNA"/>
</dbReference>
<keyword evidence="6" id="KW-0680">Restriction system</keyword>
<dbReference type="Gene3D" id="3.40.50.150">
    <property type="entry name" value="Vaccinia Virus protein VP39"/>
    <property type="match status" value="1"/>
</dbReference>
<dbReference type="EC" id="2.1.1.113" evidence="2"/>
<evidence type="ECO:0000256" key="7">
    <source>
        <dbReference type="ARBA" id="ARBA00023125"/>
    </source>
</evidence>
<comment type="similarity">
    <text evidence="1">Belongs to the N(4)/N(6)-methyltransferase family. N(4) subfamily.</text>
</comment>
<evidence type="ECO:0000256" key="5">
    <source>
        <dbReference type="ARBA" id="ARBA00022691"/>
    </source>
</evidence>
<dbReference type="GO" id="GO:0009307">
    <property type="term" value="P:DNA restriction-modification system"/>
    <property type="evidence" value="ECO:0007669"/>
    <property type="project" value="UniProtKB-KW"/>
</dbReference>
<dbReference type="PROSITE" id="PS00093">
    <property type="entry name" value="N4_MTASE"/>
    <property type="match status" value="1"/>
</dbReference>
<keyword evidence="3 11" id="KW-0489">Methyltransferase</keyword>
<evidence type="ECO:0000256" key="4">
    <source>
        <dbReference type="ARBA" id="ARBA00022679"/>
    </source>
</evidence>
<gene>
    <name evidence="11" type="ORF">EZS27_012223</name>
</gene>
<feature type="domain" description="DNA methylase N-4/N-6" evidence="10">
    <location>
        <begin position="23"/>
        <end position="321"/>
    </location>
</feature>
<dbReference type="AlphaFoldDB" id="A0A5J4S285"/>
<evidence type="ECO:0000256" key="3">
    <source>
        <dbReference type="ARBA" id="ARBA00022603"/>
    </source>
</evidence>
<feature type="compositionally biased region" description="Polar residues" evidence="9">
    <location>
        <begin position="104"/>
        <end position="115"/>
    </location>
</feature>
<evidence type="ECO:0000259" key="10">
    <source>
        <dbReference type="Pfam" id="PF01555"/>
    </source>
</evidence>
<proteinExistence type="inferred from homology"/>
<reference evidence="11" key="1">
    <citation type="submission" date="2019-03" db="EMBL/GenBank/DDBJ databases">
        <title>Single cell metagenomics reveals metabolic interactions within the superorganism composed of flagellate Streblomastix strix and complex community of Bacteroidetes bacteria on its surface.</title>
        <authorList>
            <person name="Treitli S.C."/>
            <person name="Kolisko M."/>
            <person name="Husnik F."/>
            <person name="Keeling P."/>
            <person name="Hampl V."/>
        </authorList>
    </citation>
    <scope>NUCLEOTIDE SEQUENCE</scope>
    <source>
        <strain evidence="11">STM</strain>
    </source>
</reference>
<protein>
    <recommendedName>
        <fullName evidence="2">site-specific DNA-methyltransferase (cytosine-N(4)-specific)</fullName>
        <ecNumber evidence="2">2.1.1.113</ecNumber>
    </recommendedName>
</protein>
<evidence type="ECO:0000256" key="8">
    <source>
        <dbReference type="ARBA" id="ARBA00049120"/>
    </source>
</evidence>
<evidence type="ECO:0000256" key="2">
    <source>
        <dbReference type="ARBA" id="ARBA00012185"/>
    </source>
</evidence>
<keyword evidence="5" id="KW-0949">S-adenosyl-L-methionine</keyword>
<evidence type="ECO:0000256" key="6">
    <source>
        <dbReference type="ARBA" id="ARBA00022747"/>
    </source>
</evidence>
<dbReference type="InterPro" id="IPR002941">
    <property type="entry name" value="DNA_methylase_N4/N6"/>
</dbReference>